<organism evidence="1 2">
    <name type="scientific">Hymenobacter psychrotolerans DSM 18569</name>
    <dbReference type="NCBI Taxonomy" id="1121959"/>
    <lineage>
        <taxon>Bacteria</taxon>
        <taxon>Pseudomonadati</taxon>
        <taxon>Bacteroidota</taxon>
        <taxon>Cytophagia</taxon>
        <taxon>Cytophagales</taxon>
        <taxon>Hymenobacteraceae</taxon>
        <taxon>Hymenobacter</taxon>
    </lineage>
</organism>
<dbReference type="EMBL" id="FRAS01000002">
    <property type="protein sequence ID" value="SHK38154.1"/>
    <property type="molecule type" value="Genomic_DNA"/>
</dbReference>
<reference evidence="2" key="1">
    <citation type="submission" date="2016-11" db="EMBL/GenBank/DDBJ databases">
        <authorList>
            <person name="Varghese N."/>
            <person name="Submissions S."/>
        </authorList>
    </citation>
    <scope>NUCLEOTIDE SEQUENCE [LARGE SCALE GENOMIC DNA]</scope>
    <source>
        <strain evidence="2">DSM 18569</strain>
    </source>
</reference>
<evidence type="ECO:0000313" key="1">
    <source>
        <dbReference type="EMBL" id="SHK38154.1"/>
    </source>
</evidence>
<keyword evidence="2" id="KW-1185">Reference proteome</keyword>
<gene>
    <name evidence="1" type="ORF">SAMN02746009_00842</name>
</gene>
<dbReference type="AlphaFoldDB" id="A0A1M6S059"/>
<dbReference type="Proteomes" id="UP000183947">
    <property type="component" value="Unassembled WGS sequence"/>
</dbReference>
<proteinExistence type="predicted"/>
<sequence>MAYCAEKPFSCNQQHAWLKTRLSEMYKLAIATQYLLPPAPNAKREAFLRAWLPAACMPAHIL</sequence>
<name>A0A1M6S059_9BACT</name>
<evidence type="ECO:0000313" key="2">
    <source>
        <dbReference type="Proteomes" id="UP000183947"/>
    </source>
</evidence>
<accession>A0A1M6S059</accession>
<protein>
    <submittedName>
        <fullName evidence="1">Uncharacterized protein</fullName>
    </submittedName>
</protein>